<dbReference type="Pfam" id="PF00300">
    <property type="entry name" value="His_Phos_1"/>
    <property type="match status" value="1"/>
</dbReference>
<dbReference type="Proteomes" id="UP000282892">
    <property type="component" value="Chromosome"/>
</dbReference>
<proteinExistence type="predicted"/>
<accession>A0A3Q9QR75</accession>
<dbReference type="SMART" id="SM00855">
    <property type="entry name" value="PGAM"/>
    <property type="match status" value="1"/>
</dbReference>
<dbReference type="InterPro" id="IPR029033">
    <property type="entry name" value="His_PPase_superfam"/>
</dbReference>
<protein>
    <submittedName>
        <fullName evidence="1">Histidine phosphatase family protein</fullName>
    </submittedName>
</protein>
<dbReference type="RefSeq" id="WP_127484948.1">
    <property type="nucleotide sequence ID" value="NZ_CP022572.1"/>
</dbReference>
<dbReference type="PANTHER" id="PTHR48100:SF1">
    <property type="entry name" value="HISTIDINE PHOSPHATASE FAMILY PROTEIN-RELATED"/>
    <property type="match status" value="1"/>
</dbReference>
<dbReference type="InterPro" id="IPR050275">
    <property type="entry name" value="PGM_Phosphatase"/>
</dbReference>
<keyword evidence="2" id="KW-1185">Reference proteome</keyword>
<sequence length="182" mass="20564">MGKKVYVVRHCEAAGQPSESPLTGRGIQQAKELAGFFEDVKVDRIISSPFVRAIQSIEPTAEQKGIKLETDQRLSERVLSTLDLTDWLDRLKAAFDDLDLKIEGGESSREAMNRAVSVLEDVLQCEAENTVIVSHGNLIALLLKYYQPDFGFEQWKNLSNPDVFLLKIDQNNKVSVERLWRS</sequence>
<dbReference type="STRING" id="1193713.GCA_001636315_03157"/>
<dbReference type="PANTHER" id="PTHR48100">
    <property type="entry name" value="BROAD-SPECIFICITY PHOSPHATASE YOR283W-RELATED"/>
    <property type="match status" value="1"/>
</dbReference>
<evidence type="ECO:0000313" key="1">
    <source>
        <dbReference type="EMBL" id="AZU60349.1"/>
    </source>
</evidence>
<dbReference type="InterPro" id="IPR013078">
    <property type="entry name" value="His_Pase_superF_clade-1"/>
</dbReference>
<dbReference type="AlphaFoldDB" id="A0A3Q9QR75"/>
<dbReference type="SUPFAM" id="SSF53254">
    <property type="entry name" value="Phosphoglycerate mutase-like"/>
    <property type="match status" value="1"/>
</dbReference>
<gene>
    <name evidence="1" type="ORF">CHR53_03175</name>
</gene>
<dbReference type="GO" id="GO:0005737">
    <property type="term" value="C:cytoplasm"/>
    <property type="evidence" value="ECO:0007669"/>
    <property type="project" value="TreeGrafter"/>
</dbReference>
<dbReference type="OrthoDB" id="512570at2"/>
<reference evidence="1 2" key="1">
    <citation type="submission" date="2017-07" db="EMBL/GenBank/DDBJ databases">
        <title>The complete genome sequence of Bacillus mesonae strain H20-5, an efficient strain improving plant abiotic stress resistance.</title>
        <authorList>
            <person name="Kim S.Y."/>
            <person name="Song H."/>
            <person name="Sang M.K."/>
            <person name="Weon H.-Y."/>
            <person name="Song J."/>
        </authorList>
    </citation>
    <scope>NUCLEOTIDE SEQUENCE [LARGE SCALE GENOMIC DNA]</scope>
    <source>
        <strain evidence="1 2">H20-5</strain>
    </source>
</reference>
<dbReference type="Gene3D" id="3.40.50.1240">
    <property type="entry name" value="Phosphoglycerate mutase-like"/>
    <property type="match status" value="1"/>
</dbReference>
<name>A0A3Q9QR75_9BACI</name>
<organism evidence="1 2">
    <name type="scientific">Neobacillus mesonae</name>
    <dbReference type="NCBI Taxonomy" id="1193713"/>
    <lineage>
        <taxon>Bacteria</taxon>
        <taxon>Bacillati</taxon>
        <taxon>Bacillota</taxon>
        <taxon>Bacilli</taxon>
        <taxon>Bacillales</taxon>
        <taxon>Bacillaceae</taxon>
        <taxon>Neobacillus</taxon>
    </lineage>
</organism>
<dbReference type="GO" id="GO:0016791">
    <property type="term" value="F:phosphatase activity"/>
    <property type="evidence" value="ECO:0007669"/>
    <property type="project" value="TreeGrafter"/>
</dbReference>
<dbReference type="KEGG" id="nmk:CHR53_03175"/>
<dbReference type="CDD" id="cd07067">
    <property type="entry name" value="HP_PGM_like"/>
    <property type="match status" value="1"/>
</dbReference>
<dbReference type="EMBL" id="CP022572">
    <property type="protein sequence ID" value="AZU60349.1"/>
    <property type="molecule type" value="Genomic_DNA"/>
</dbReference>
<evidence type="ECO:0000313" key="2">
    <source>
        <dbReference type="Proteomes" id="UP000282892"/>
    </source>
</evidence>